<reference evidence="1 2" key="1">
    <citation type="submission" date="2020-02" db="EMBL/GenBank/DDBJ databases">
        <authorList>
            <person name="Ferguson B K."/>
        </authorList>
    </citation>
    <scope>NUCLEOTIDE SEQUENCE [LARGE SCALE GENOMIC DNA]</scope>
</reference>
<dbReference type="EMBL" id="CADCXU010024988">
    <property type="protein sequence ID" value="CAB0012123.1"/>
    <property type="molecule type" value="Genomic_DNA"/>
</dbReference>
<feature type="non-terminal residue" evidence="1">
    <location>
        <position position="111"/>
    </location>
</feature>
<accession>A0A6H5H5T1</accession>
<gene>
    <name evidence="1" type="ORF">NTEN_LOCUS16913</name>
</gene>
<proteinExistence type="predicted"/>
<sequence length="111" mass="12930">MFDRSVFGRREVDWIGDSHVIVAAAGLRTLSRELDCDVAWSNVTASRSGLHCTTASHFPRPLFFFFRLKKQQHLDRQNRDCLRFNESMRNERTALSTLQLRCDVLHCSNCR</sequence>
<evidence type="ECO:0000313" key="2">
    <source>
        <dbReference type="Proteomes" id="UP000479000"/>
    </source>
</evidence>
<protein>
    <submittedName>
        <fullName evidence="1">Uncharacterized protein</fullName>
    </submittedName>
</protein>
<dbReference type="AlphaFoldDB" id="A0A6H5H5T1"/>
<keyword evidence="2" id="KW-1185">Reference proteome</keyword>
<organism evidence="1 2">
    <name type="scientific">Nesidiocoris tenuis</name>
    <dbReference type="NCBI Taxonomy" id="355587"/>
    <lineage>
        <taxon>Eukaryota</taxon>
        <taxon>Metazoa</taxon>
        <taxon>Ecdysozoa</taxon>
        <taxon>Arthropoda</taxon>
        <taxon>Hexapoda</taxon>
        <taxon>Insecta</taxon>
        <taxon>Pterygota</taxon>
        <taxon>Neoptera</taxon>
        <taxon>Paraneoptera</taxon>
        <taxon>Hemiptera</taxon>
        <taxon>Heteroptera</taxon>
        <taxon>Panheteroptera</taxon>
        <taxon>Cimicomorpha</taxon>
        <taxon>Miridae</taxon>
        <taxon>Dicyphina</taxon>
        <taxon>Nesidiocoris</taxon>
    </lineage>
</organism>
<name>A0A6H5H5T1_9HEMI</name>
<dbReference type="Proteomes" id="UP000479000">
    <property type="component" value="Unassembled WGS sequence"/>
</dbReference>
<evidence type="ECO:0000313" key="1">
    <source>
        <dbReference type="EMBL" id="CAB0012123.1"/>
    </source>
</evidence>